<feature type="chain" id="PRO_5046833096" evidence="1">
    <location>
        <begin position="21"/>
        <end position="271"/>
    </location>
</feature>
<gene>
    <name evidence="3" type="ORF">ACFQ21_08510</name>
</gene>
<dbReference type="PANTHER" id="PTHR39200:SF1">
    <property type="entry name" value="AUTO-TRANSPORTER ADHESIN HEAD GIN DOMAIN-CONTAINING PROTEIN-RELATED"/>
    <property type="match status" value="1"/>
</dbReference>
<sequence length="271" mass="28457">MKRYTSLLLIILLASASVFAQTRETRNVSGFTKVSFRVPGKFYLRQGSTTKVELEGKKELLQEIETEIEGSKLVIGKKGKWSNWHWNDDDNINVYITMPTIEGLSVGGSGDLIAETRIKSQDLDLQVSGSGSMRIEVEVTGSLEADVSGSGDVIVKGTCKSFNSDVSGSGKVNLALAVDGLADFGISGSGKIEASGSAKAVKTAISGSGKVLAADLVTSKCDVRISGSGDVEINVTDELDANISGSGSVLYKGDPKKLSSHSAGSGKVRKM</sequence>
<dbReference type="RefSeq" id="WP_377577626.1">
    <property type="nucleotide sequence ID" value="NZ_JBHTKA010000001.1"/>
</dbReference>
<proteinExistence type="predicted"/>
<dbReference type="Gene3D" id="2.160.20.120">
    <property type="match status" value="2"/>
</dbReference>
<keyword evidence="4" id="KW-1185">Reference proteome</keyword>
<accession>A0ABW3K2D4</accession>
<feature type="domain" description="Putative auto-transporter adhesin head GIN" evidence="2">
    <location>
        <begin position="183"/>
        <end position="255"/>
    </location>
</feature>
<reference evidence="4" key="1">
    <citation type="journal article" date="2019" name="Int. J. Syst. Evol. Microbiol.">
        <title>The Global Catalogue of Microorganisms (GCM) 10K type strain sequencing project: providing services to taxonomists for standard genome sequencing and annotation.</title>
        <authorList>
            <consortium name="The Broad Institute Genomics Platform"/>
            <consortium name="The Broad Institute Genome Sequencing Center for Infectious Disease"/>
            <person name="Wu L."/>
            <person name="Ma J."/>
        </authorList>
    </citation>
    <scope>NUCLEOTIDE SEQUENCE [LARGE SCALE GENOMIC DNA]</scope>
    <source>
        <strain evidence="4">CCUG 58938</strain>
    </source>
</reference>
<dbReference type="PANTHER" id="PTHR39200">
    <property type="entry name" value="HYPOTHETICAL EXPORTED PROTEIN"/>
    <property type="match status" value="1"/>
</dbReference>
<evidence type="ECO:0000313" key="3">
    <source>
        <dbReference type="EMBL" id="MFD0999346.1"/>
    </source>
</evidence>
<evidence type="ECO:0000313" key="4">
    <source>
        <dbReference type="Proteomes" id="UP001597112"/>
    </source>
</evidence>
<feature type="signal peptide" evidence="1">
    <location>
        <begin position="1"/>
        <end position="20"/>
    </location>
</feature>
<dbReference type="Pfam" id="PF10988">
    <property type="entry name" value="DUF2807"/>
    <property type="match status" value="2"/>
</dbReference>
<evidence type="ECO:0000259" key="2">
    <source>
        <dbReference type="Pfam" id="PF10988"/>
    </source>
</evidence>
<dbReference type="InterPro" id="IPR021255">
    <property type="entry name" value="DUF2807"/>
</dbReference>
<organism evidence="3 4">
    <name type="scientific">Ohtaekwangia kribbensis</name>
    <dbReference type="NCBI Taxonomy" id="688913"/>
    <lineage>
        <taxon>Bacteria</taxon>
        <taxon>Pseudomonadati</taxon>
        <taxon>Bacteroidota</taxon>
        <taxon>Cytophagia</taxon>
        <taxon>Cytophagales</taxon>
        <taxon>Fulvivirgaceae</taxon>
        <taxon>Ohtaekwangia</taxon>
    </lineage>
</organism>
<dbReference type="EMBL" id="JBHTKA010000001">
    <property type="protein sequence ID" value="MFD0999346.1"/>
    <property type="molecule type" value="Genomic_DNA"/>
</dbReference>
<feature type="domain" description="Putative auto-transporter adhesin head GIN" evidence="2">
    <location>
        <begin position="31"/>
        <end position="173"/>
    </location>
</feature>
<comment type="caution">
    <text evidence="3">The sequence shown here is derived from an EMBL/GenBank/DDBJ whole genome shotgun (WGS) entry which is preliminary data.</text>
</comment>
<protein>
    <submittedName>
        <fullName evidence="3">Head GIN domain-containing protein</fullName>
    </submittedName>
</protein>
<keyword evidence="1" id="KW-0732">Signal</keyword>
<dbReference type="Proteomes" id="UP001597112">
    <property type="component" value="Unassembled WGS sequence"/>
</dbReference>
<name>A0ABW3K2D4_9BACT</name>
<evidence type="ECO:0000256" key="1">
    <source>
        <dbReference type="SAM" id="SignalP"/>
    </source>
</evidence>